<feature type="transmembrane region" description="Helical" evidence="1">
    <location>
        <begin position="179"/>
        <end position="196"/>
    </location>
</feature>
<keyword evidence="1" id="KW-1133">Transmembrane helix</keyword>
<name>A0AAV3T835_9EURY</name>
<dbReference type="RefSeq" id="WP_343773111.1">
    <property type="nucleotide sequence ID" value="NZ_BAAADV010000001.1"/>
</dbReference>
<feature type="transmembrane region" description="Helical" evidence="1">
    <location>
        <begin position="67"/>
        <end position="86"/>
    </location>
</feature>
<proteinExistence type="predicted"/>
<accession>A0AAV3T835</accession>
<dbReference type="EMBL" id="BAAADV010000001">
    <property type="protein sequence ID" value="GAA0668561.1"/>
    <property type="molecule type" value="Genomic_DNA"/>
</dbReference>
<evidence type="ECO:0000313" key="3">
    <source>
        <dbReference type="Proteomes" id="UP001500420"/>
    </source>
</evidence>
<keyword evidence="1" id="KW-0472">Membrane</keyword>
<sequence>MLQIEPTVTGALALVTAIGCAFAYFGYDLAAPLLKWIGWIAGAVLGGTIGWVVVPQAANAAVQSEQRLLYAVVFLFLGALLGRALIPLVSRFVAGIAGFAATSVATIVTMSGEQILNAVATARPTAAPLPEQIAAVLNALASLPMFEQQAFQRLLLIAGVVGLIGALLAWRYYEPLVGVTMTVLGAGLLSVAIPLWRRTLAGDPAVAEEFSRSSPLAFGAVLLTGLAFQFVRHSDRDDGSIGGEKDPFGK</sequence>
<keyword evidence="1" id="KW-0812">Transmembrane</keyword>
<feature type="transmembrane region" description="Helical" evidence="1">
    <location>
        <begin position="154"/>
        <end position="173"/>
    </location>
</feature>
<reference evidence="2 3" key="1">
    <citation type="journal article" date="2019" name="Int. J. Syst. Evol. Microbiol.">
        <title>The Global Catalogue of Microorganisms (GCM) 10K type strain sequencing project: providing services to taxonomists for standard genome sequencing and annotation.</title>
        <authorList>
            <consortium name="The Broad Institute Genomics Platform"/>
            <consortium name="The Broad Institute Genome Sequencing Center for Infectious Disease"/>
            <person name="Wu L."/>
            <person name="Ma J."/>
        </authorList>
    </citation>
    <scope>NUCLEOTIDE SEQUENCE [LARGE SCALE GENOMIC DNA]</scope>
    <source>
        <strain evidence="2 3">JCM 16328</strain>
    </source>
</reference>
<gene>
    <name evidence="2" type="ORF">GCM10009020_12980</name>
</gene>
<dbReference type="Proteomes" id="UP001500420">
    <property type="component" value="Unassembled WGS sequence"/>
</dbReference>
<feature type="transmembrane region" description="Helical" evidence="1">
    <location>
        <begin position="216"/>
        <end position="232"/>
    </location>
</feature>
<organism evidence="2 3">
    <name type="scientific">Natronoarchaeum mannanilyticum</name>
    <dbReference type="NCBI Taxonomy" id="926360"/>
    <lineage>
        <taxon>Archaea</taxon>
        <taxon>Methanobacteriati</taxon>
        <taxon>Methanobacteriota</taxon>
        <taxon>Stenosarchaea group</taxon>
        <taxon>Halobacteria</taxon>
        <taxon>Halobacteriales</taxon>
        <taxon>Natronoarchaeaceae</taxon>
    </lineage>
</organism>
<evidence type="ECO:0000256" key="1">
    <source>
        <dbReference type="SAM" id="Phobius"/>
    </source>
</evidence>
<feature type="transmembrane region" description="Helical" evidence="1">
    <location>
        <begin position="33"/>
        <end position="55"/>
    </location>
</feature>
<protein>
    <recommendedName>
        <fullName evidence="4">DUF368 domain-containing protein</fullName>
    </recommendedName>
</protein>
<evidence type="ECO:0008006" key="4">
    <source>
        <dbReference type="Google" id="ProtNLM"/>
    </source>
</evidence>
<evidence type="ECO:0000313" key="2">
    <source>
        <dbReference type="EMBL" id="GAA0668561.1"/>
    </source>
</evidence>
<feature type="transmembrane region" description="Helical" evidence="1">
    <location>
        <begin position="92"/>
        <end position="110"/>
    </location>
</feature>
<feature type="transmembrane region" description="Helical" evidence="1">
    <location>
        <begin position="7"/>
        <end position="27"/>
    </location>
</feature>
<comment type="caution">
    <text evidence="2">The sequence shown here is derived from an EMBL/GenBank/DDBJ whole genome shotgun (WGS) entry which is preliminary data.</text>
</comment>
<dbReference type="AlphaFoldDB" id="A0AAV3T835"/>
<keyword evidence="3" id="KW-1185">Reference proteome</keyword>